<protein>
    <submittedName>
        <fullName evidence="1">Uncharacterized protein</fullName>
    </submittedName>
</protein>
<dbReference type="Proteomes" id="UP000245051">
    <property type="component" value="Chromosome"/>
</dbReference>
<dbReference type="RefSeq" id="WP_109295351.1">
    <property type="nucleotide sequence ID" value="NZ_CP029254.1"/>
</dbReference>
<organism evidence="1 2">
    <name type="scientific">Streptomyces spongiicola</name>
    <dbReference type="NCBI Taxonomy" id="1690221"/>
    <lineage>
        <taxon>Bacteria</taxon>
        <taxon>Bacillati</taxon>
        <taxon>Actinomycetota</taxon>
        <taxon>Actinomycetes</taxon>
        <taxon>Kitasatosporales</taxon>
        <taxon>Streptomycetaceae</taxon>
        <taxon>Streptomyces</taxon>
    </lineage>
</organism>
<keyword evidence="2" id="KW-1185">Reference proteome</keyword>
<evidence type="ECO:0000313" key="2">
    <source>
        <dbReference type="Proteomes" id="UP000245051"/>
    </source>
</evidence>
<reference evidence="1 2" key="1">
    <citation type="submission" date="2018-05" db="EMBL/GenBank/DDBJ databases">
        <title>Complete genome sequence of the Type Strain of Streptomyces spongiicola HNM0071, the producer of staurosporine.</title>
        <authorList>
            <person name="Zhou S."/>
            <person name="Huang X."/>
        </authorList>
    </citation>
    <scope>NUCLEOTIDE SEQUENCE [LARGE SCALE GENOMIC DNA]</scope>
    <source>
        <strain evidence="1 2">HNM0071</strain>
    </source>
</reference>
<proteinExistence type="predicted"/>
<dbReference type="EMBL" id="CP029254">
    <property type="protein sequence ID" value="AWK10415.1"/>
    <property type="molecule type" value="Genomic_DNA"/>
</dbReference>
<sequence>MTSQAKVADLRTAKALSYVCGHQDELVELLAEDDAALRALEAAVGRPATDGVAFTALLDTLHAAVRHAGDPSGVYGGTGRSVLPAGVADQDVVYRCPLQLCIGRSGHEVGDDMPRCRFAPAETALIRERLP</sequence>
<accession>A0ABM6V8M2</accession>
<evidence type="ECO:0000313" key="1">
    <source>
        <dbReference type="EMBL" id="AWK10415.1"/>
    </source>
</evidence>
<name>A0ABM6V8M2_9ACTN</name>
<gene>
    <name evidence="1" type="ORF">DDQ41_17630</name>
</gene>